<feature type="compositionally biased region" description="Basic and acidic residues" evidence="1">
    <location>
        <begin position="157"/>
        <end position="166"/>
    </location>
</feature>
<feature type="compositionally biased region" description="Low complexity" evidence="1">
    <location>
        <begin position="90"/>
        <end position="102"/>
    </location>
</feature>
<keyword evidence="3" id="KW-1185">Reference proteome</keyword>
<evidence type="ECO:0000256" key="1">
    <source>
        <dbReference type="SAM" id="MobiDB-lite"/>
    </source>
</evidence>
<organism evidence="2 3">
    <name type="scientific">Phyllosticta citrichinensis</name>
    <dbReference type="NCBI Taxonomy" id="1130410"/>
    <lineage>
        <taxon>Eukaryota</taxon>
        <taxon>Fungi</taxon>
        <taxon>Dikarya</taxon>
        <taxon>Ascomycota</taxon>
        <taxon>Pezizomycotina</taxon>
        <taxon>Dothideomycetes</taxon>
        <taxon>Dothideomycetes incertae sedis</taxon>
        <taxon>Botryosphaeriales</taxon>
        <taxon>Phyllostictaceae</taxon>
        <taxon>Phyllosticta</taxon>
    </lineage>
</organism>
<feature type="region of interest" description="Disordered" evidence="1">
    <location>
        <begin position="1"/>
        <end position="40"/>
    </location>
</feature>
<evidence type="ECO:0000313" key="2">
    <source>
        <dbReference type="EMBL" id="KAK8164507.1"/>
    </source>
</evidence>
<sequence>MADFLSRSLTTRRAKKADRVNSPPARAFSVRKPTGSSERVKISGPVNLISTTNMLSYHAPDILPPGVRQATIDTYSSNASTRSTDESDHSSTSSRSRQVSTDASSLESAPTSPESHQARGFFDPPPRADRAKALLRSASTTSLSRPGISPRSSAESQTKKSLEPKRSLPQRARSHSKEAHEIMARKRSVRSGQPPSVSHSRNGSRHEQRSSMDMFKHGHSSSDVDPSHPFGRELEQLNEVVEELGTTIRDVALDEDTRHMREKGLARFCAADYLAEIAPLAAKTYKSKVSTAPTPMNMTWI</sequence>
<feature type="compositionally biased region" description="Basic and acidic residues" evidence="1">
    <location>
        <begin position="175"/>
        <end position="184"/>
    </location>
</feature>
<feature type="compositionally biased region" description="Polar residues" evidence="1">
    <location>
        <begin position="103"/>
        <end position="115"/>
    </location>
</feature>
<feature type="compositionally biased region" description="Polar residues" evidence="1">
    <location>
        <begin position="190"/>
        <end position="201"/>
    </location>
</feature>
<gene>
    <name evidence="2" type="ORF">IWX90DRAFT_386585</name>
</gene>
<feature type="region of interest" description="Disordered" evidence="1">
    <location>
        <begin position="59"/>
        <end position="210"/>
    </location>
</feature>
<name>A0ABR1XSA4_9PEZI</name>
<dbReference type="Proteomes" id="UP001456524">
    <property type="component" value="Unassembled WGS sequence"/>
</dbReference>
<protein>
    <submittedName>
        <fullName evidence="2">Uncharacterized protein</fullName>
    </submittedName>
</protein>
<comment type="caution">
    <text evidence="2">The sequence shown here is derived from an EMBL/GenBank/DDBJ whole genome shotgun (WGS) entry which is preliminary data.</text>
</comment>
<evidence type="ECO:0000313" key="3">
    <source>
        <dbReference type="Proteomes" id="UP001456524"/>
    </source>
</evidence>
<reference evidence="2 3" key="1">
    <citation type="journal article" date="2022" name="G3 (Bethesda)">
        <title>Enemy or ally: a genomic approach to elucidate the lifestyle of Phyllosticta citrichinaensis.</title>
        <authorList>
            <person name="Buijs V.A."/>
            <person name="Groenewald J.Z."/>
            <person name="Haridas S."/>
            <person name="LaButti K.M."/>
            <person name="Lipzen A."/>
            <person name="Martin F.M."/>
            <person name="Barry K."/>
            <person name="Grigoriev I.V."/>
            <person name="Crous P.W."/>
            <person name="Seidl M.F."/>
        </authorList>
    </citation>
    <scope>NUCLEOTIDE SEQUENCE [LARGE SCALE GENOMIC DNA]</scope>
    <source>
        <strain evidence="2 3">CBS 129764</strain>
    </source>
</reference>
<accession>A0ABR1XSA4</accession>
<feature type="compositionally biased region" description="Low complexity" evidence="1">
    <location>
        <begin position="134"/>
        <end position="145"/>
    </location>
</feature>
<proteinExistence type="predicted"/>
<dbReference type="EMBL" id="JBBWUH010000006">
    <property type="protein sequence ID" value="KAK8164507.1"/>
    <property type="molecule type" value="Genomic_DNA"/>
</dbReference>